<feature type="domain" description="Fungal-type protein kinase" evidence="2">
    <location>
        <begin position="228"/>
        <end position="495"/>
    </location>
</feature>
<reference evidence="3" key="1">
    <citation type="journal article" date="2021" name="IMA Fungus">
        <title>Genomic characterization of three marine fungi, including Emericellopsis atlantica sp. nov. with signatures of a generalist lifestyle and marine biomass degradation.</title>
        <authorList>
            <person name="Hagestad O.C."/>
            <person name="Hou L."/>
            <person name="Andersen J.H."/>
            <person name="Hansen E.H."/>
            <person name="Altermark B."/>
            <person name="Li C."/>
            <person name="Kuhnert E."/>
            <person name="Cox R.J."/>
            <person name="Crous P.W."/>
            <person name="Spatafora J.W."/>
            <person name="Lail K."/>
            <person name="Amirebrahimi M."/>
            <person name="Lipzen A."/>
            <person name="Pangilinan J."/>
            <person name="Andreopoulos W."/>
            <person name="Hayes R.D."/>
            <person name="Ng V."/>
            <person name="Grigoriev I.V."/>
            <person name="Jackson S.A."/>
            <person name="Sutton T.D.S."/>
            <person name="Dobson A.D.W."/>
            <person name="Rama T."/>
        </authorList>
    </citation>
    <scope>NUCLEOTIDE SEQUENCE</scope>
    <source>
        <strain evidence="3">TRa018bII</strain>
    </source>
</reference>
<evidence type="ECO:0000256" key="1">
    <source>
        <dbReference type="SAM" id="MobiDB-lite"/>
    </source>
</evidence>
<dbReference type="Proteomes" id="UP000824998">
    <property type="component" value="Unassembled WGS sequence"/>
</dbReference>
<comment type="caution">
    <text evidence="3">The sequence shown here is derived from an EMBL/GenBank/DDBJ whole genome shotgun (WGS) entry which is preliminary data.</text>
</comment>
<sequence>MANKTRSEIIKANPIGKGLDAFRASFNPICEDRSLSCFLDVLARSRSLSVLETLPAARLLLSRTGRGPLRSDLLRLELSADSDDFDIGRIKPLLNAVDSQTPWLRNSSSFANSSEYRKHVDVVLKEELGSMYISVPGFHERVFGGVPDLETISESVFKRCMEGDNPLFCEGWNGWSKDANQEDVLSLIAQLSDQLVNLAEDHRSTPKHRRRPLAQPSKPIHGSTAENKLDICFVNDPMAGKNFTYHWSQILVPGELKSNPSAGTASKAWLDHGRYAREVLAAQETRRFVLGFTLCGSFMRVWELNRLGGIASERFDINQDGLRFGSTILGFLWMNEEELEFDPTIISEEGRRYIEIERNGQMERLIINRVMKRARCIAGRATTCWKAYREGDPRTPLVIKDSWQYPDKGVVNVARYYHHETVFGLDITKATNYKREISMLPSYTDASLPARKRSCSTSPTKARSNTLPNRVHRRVIVRDYGKPIYKASSRVALLETDDDNPSWRSFLIDLDLAIKEREGTTGARGNAGTRAFIAIGVLHDDEKHSFMHDLESFFWVLFWICVHYNGPNEERVVPQFDKWNSVDTKELAKLKLGTVSDEGIFNKTTTEHFTEYRKPLMHWLNRLRRVVFSEGRRWKSEDRELYSRMKEVIREARKDPKVLAGN</sequence>
<name>A0A9P8C170_9HELO</name>
<dbReference type="PANTHER" id="PTHR38248">
    <property type="entry name" value="FUNK1 6"/>
    <property type="match status" value="1"/>
</dbReference>
<evidence type="ECO:0000313" key="3">
    <source>
        <dbReference type="EMBL" id="KAG9229575.1"/>
    </source>
</evidence>
<dbReference type="InterPro" id="IPR011009">
    <property type="entry name" value="Kinase-like_dom_sf"/>
</dbReference>
<evidence type="ECO:0000259" key="2">
    <source>
        <dbReference type="Pfam" id="PF17667"/>
    </source>
</evidence>
<protein>
    <recommendedName>
        <fullName evidence="2">Fungal-type protein kinase domain-containing protein</fullName>
    </recommendedName>
</protein>
<dbReference type="PANTHER" id="PTHR38248:SF2">
    <property type="entry name" value="FUNK1 11"/>
    <property type="match status" value="1"/>
</dbReference>
<dbReference type="AlphaFoldDB" id="A0A9P8C170"/>
<gene>
    <name evidence="3" type="ORF">BJ875DRAFT_537638</name>
</gene>
<dbReference type="OrthoDB" id="3509550at2759"/>
<accession>A0A9P8C170</accession>
<dbReference type="Pfam" id="PF17667">
    <property type="entry name" value="Pkinase_fungal"/>
    <property type="match status" value="1"/>
</dbReference>
<dbReference type="InterPro" id="IPR040976">
    <property type="entry name" value="Pkinase_fungal"/>
</dbReference>
<dbReference type="EMBL" id="MU251752">
    <property type="protein sequence ID" value="KAG9229575.1"/>
    <property type="molecule type" value="Genomic_DNA"/>
</dbReference>
<dbReference type="SUPFAM" id="SSF56112">
    <property type="entry name" value="Protein kinase-like (PK-like)"/>
    <property type="match status" value="1"/>
</dbReference>
<keyword evidence="4" id="KW-1185">Reference proteome</keyword>
<evidence type="ECO:0000313" key="4">
    <source>
        <dbReference type="Proteomes" id="UP000824998"/>
    </source>
</evidence>
<proteinExistence type="predicted"/>
<organism evidence="3 4">
    <name type="scientific">Amylocarpus encephaloides</name>
    <dbReference type="NCBI Taxonomy" id="45428"/>
    <lineage>
        <taxon>Eukaryota</taxon>
        <taxon>Fungi</taxon>
        <taxon>Dikarya</taxon>
        <taxon>Ascomycota</taxon>
        <taxon>Pezizomycotina</taxon>
        <taxon>Leotiomycetes</taxon>
        <taxon>Helotiales</taxon>
        <taxon>Helotiales incertae sedis</taxon>
        <taxon>Amylocarpus</taxon>
    </lineage>
</organism>
<feature type="region of interest" description="Disordered" evidence="1">
    <location>
        <begin position="202"/>
        <end position="222"/>
    </location>
</feature>